<dbReference type="EMBL" id="MGHF01000002">
    <property type="protein sequence ID" value="OGM65210.1"/>
    <property type="molecule type" value="Genomic_DNA"/>
</dbReference>
<evidence type="ECO:0000313" key="1">
    <source>
        <dbReference type="EMBL" id="OGM65210.1"/>
    </source>
</evidence>
<dbReference type="Proteomes" id="UP000177082">
    <property type="component" value="Unassembled WGS sequence"/>
</dbReference>
<protein>
    <submittedName>
        <fullName evidence="1">Uncharacterized protein</fullName>
    </submittedName>
</protein>
<dbReference type="AlphaFoldDB" id="A0A1F8BMN1"/>
<evidence type="ECO:0000313" key="2">
    <source>
        <dbReference type="Proteomes" id="UP000177082"/>
    </source>
</evidence>
<dbReference type="STRING" id="1802519.A2961_00755"/>
<proteinExistence type="predicted"/>
<name>A0A1F8BMN1_9BACT</name>
<organism evidence="1 2">
    <name type="scientific">Candidatus Woesebacteria bacterium RIFCSPLOWO2_01_FULL_39_21</name>
    <dbReference type="NCBI Taxonomy" id="1802519"/>
    <lineage>
        <taxon>Bacteria</taxon>
        <taxon>Candidatus Woeseibacteriota</taxon>
    </lineage>
</organism>
<accession>A0A1F8BMN1</accession>
<gene>
    <name evidence="1" type="ORF">A2961_00755</name>
</gene>
<reference evidence="1 2" key="1">
    <citation type="journal article" date="2016" name="Nat. Commun.">
        <title>Thousands of microbial genomes shed light on interconnected biogeochemical processes in an aquifer system.</title>
        <authorList>
            <person name="Anantharaman K."/>
            <person name="Brown C.T."/>
            <person name="Hug L.A."/>
            <person name="Sharon I."/>
            <person name="Castelle C.J."/>
            <person name="Probst A.J."/>
            <person name="Thomas B.C."/>
            <person name="Singh A."/>
            <person name="Wilkins M.J."/>
            <person name="Karaoz U."/>
            <person name="Brodie E.L."/>
            <person name="Williams K.H."/>
            <person name="Hubbard S.S."/>
            <person name="Banfield J.F."/>
        </authorList>
    </citation>
    <scope>NUCLEOTIDE SEQUENCE [LARGE SCALE GENOMIC DNA]</scope>
</reference>
<comment type="caution">
    <text evidence="1">The sequence shown here is derived from an EMBL/GenBank/DDBJ whole genome shotgun (WGS) entry which is preliminary data.</text>
</comment>
<sequence length="72" mass="8653">MLSKSDLQQITKAFKTENEVLRNELKSEMRKGFDKLDKKLEYAINFLDRDYIKLLKRIDRIEKHLGLEPLFP</sequence>